<accession>A0A0E3DMQ5</accession>
<organism evidence="1 2">
    <name type="scientific">Propionibacterium phage PHL151N00</name>
    <dbReference type="NCBI Taxonomy" id="1500824"/>
    <lineage>
        <taxon>Viruses</taxon>
        <taxon>Duplodnaviria</taxon>
        <taxon>Heunggongvirae</taxon>
        <taxon>Uroviricota</taxon>
        <taxon>Caudoviricetes</taxon>
        <taxon>Pahexavirus</taxon>
        <taxon>Pahexavirus PHL151N00</taxon>
    </lineage>
</organism>
<dbReference type="EMBL" id="KJ578784">
    <property type="protein sequence ID" value="AII29783.1"/>
    <property type="molecule type" value="Genomic_DNA"/>
</dbReference>
<gene>
    <name evidence="1" type="ORF">PHL151N00_24</name>
</gene>
<protein>
    <submittedName>
        <fullName evidence="1">Uncharacterized protein</fullName>
    </submittedName>
</protein>
<sequence>MVTTTLDDGTQTTVLQTVGTTTTAIITNTETPETITAKYTISKDGTATYSISGNTYLGDHQHIIKLMYDYCHCVGRFDTTNTSPNLDNLDNLFRG</sequence>
<reference evidence="1 2" key="1">
    <citation type="journal article" date="2015" name="ISME J.">
        <title>The diversity and host interactions of Propionibacterium acnes bacteriophages on human skin.</title>
        <authorList>
            <person name="Liu J."/>
            <person name="Yan R."/>
            <person name="Zhong Q."/>
            <person name="Ngo S."/>
            <person name="Bangayan N.J."/>
            <person name="Nguyen L."/>
            <person name="Lui T."/>
            <person name="Liu M."/>
            <person name="Erfe M.C."/>
            <person name="Craft N."/>
            <person name="Tomida S."/>
            <person name="Li H."/>
        </authorList>
    </citation>
    <scope>NUCLEOTIDE SEQUENCE [LARGE SCALE GENOMIC DNA]</scope>
    <source>
        <strain evidence="1">PHL151N00</strain>
    </source>
</reference>
<evidence type="ECO:0000313" key="1">
    <source>
        <dbReference type="EMBL" id="AII29783.1"/>
    </source>
</evidence>
<evidence type="ECO:0000313" key="2">
    <source>
        <dbReference type="Proteomes" id="UP000033330"/>
    </source>
</evidence>
<dbReference type="Proteomes" id="UP000033330">
    <property type="component" value="Segment"/>
</dbReference>
<name>A0A0E3DMQ5_9CAUD</name>
<proteinExistence type="predicted"/>
<keyword evidence="2" id="KW-1185">Reference proteome</keyword>